<keyword evidence="6" id="KW-1185">Reference proteome</keyword>
<dbReference type="Pfam" id="PF01596">
    <property type="entry name" value="Methyltransf_3"/>
    <property type="match status" value="1"/>
</dbReference>
<dbReference type="EMBL" id="QGGO01000044">
    <property type="protein sequence ID" value="PWK16778.1"/>
    <property type="molecule type" value="Genomic_DNA"/>
</dbReference>
<organism evidence="5 6">
    <name type="scientific">Arcicella aurantiaca</name>
    <dbReference type="NCBI Taxonomy" id="591202"/>
    <lineage>
        <taxon>Bacteria</taxon>
        <taxon>Pseudomonadati</taxon>
        <taxon>Bacteroidota</taxon>
        <taxon>Cytophagia</taxon>
        <taxon>Cytophagales</taxon>
        <taxon>Flectobacillaceae</taxon>
        <taxon>Arcicella</taxon>
    </lineage>
</organism>
<dbReference type="PANTHER" id="PTHR43167:SF1">
    <property type="entry name" value="PUTATIVE (AFU_ORTHOLOGUE AFUA_6G01830)-RELATED"/>
    <property type="match status" value="1"/>
</dbReference>
<protein>
    <submittedName>
        <fullName evidence="5">Putative O-methyltransferase YrrM</fullName>
    </submittedName>
</protein>
<accession>A0A316DGN7</accession>
<gene>
    <name evidence="5" type="ORF">LV89_04736</name>
</gene>
<evidence type="ECO:0000256" key="3">
    <source>
        <dbReference type="ARBA" id="ARBA00022691"/>
    </source>
</evidence>
<dbReference type="AlphaFoldDB" id="A0A316DGN7"/>
<dbReference type="InterPro" id="IPR002935">
    <property type="entry name" value="SAM_O-MeTrfase"/>
</dbReference>
<dbReference type="SUPFAM" id="SSF53335">
    <property type="entry name" value="S-adenosyl-L-methionine-dependent methyltransferases"/>
    <property type="match status" value="1"/>
</dbReference>
<keyword evidence="2 5" id="KW-0808">Transferase</keyword>
<evidence type="ECO:0000256" key="4">
    <source>
        <dbReference type="SAM" id="Coils"/>
    </source>
</evidence>
<dbReference type="Proteomes" id="UP000245489">
    <property type="component" value="Unassembled WGS sequence"/>
</dbReference>
<sequence>MEQQIKQEILQLYKQLKEEDNQKENRLEKWRNLEPESAEFISIIIRTQQSKNVLELGTSNGFSTLWFADALNNSKGKLTSIEIEEHRTELARNYLTNFKLIDNVELLTMDAKDFLVQATPIYDIIFLDAERKHYVEYWIYLKKLLNKKGSLLIVDNVISHQNDVKEFVALIGNDKDYIVSTANIGAGILLVTKQ</sequence>
<dbReference type="InterPro" id="IPR029063">
    <property type="entry name" value="SAM-dependent_MTases_sf"/>
</dbReference>
<dbReference type="CDD" id="cd02440">
    <property type="entry name" value="AdoMet_MTases"/>
    <property type="match status" value="1"/>
</dbReference>
<dbReference type="PANTHER" id="PTHR43167">
    <property type="entry name" value="PUTATIVE (AFU_ORTHOLOGUE AFUA_6G01830)-RELATED"/>
    <property type="match status" value="1"/>
</dbReference>
<evidence type="ECO:0000313" key="6">
    <source>
        <dbReference type="Proteomes" id="UP000245489"/>
    </source>
</evidence>
<dbReference type="Gene3D" id="3.40.50.150">
    <property type="entry name" value="Vaccinia Virus protein VP39"/>
    <property type="match status" value="1"/>
</dbReference>
<reference evidence="5 6" key="1">
    <citation type="submission" date="2018-05" db="EMBL/GenBank/DDBJ databases">
        <title>Genomic Encyclopedia of Archaeal and Bacterial Type Strains, Phase II (KMG-II): from individual species to whole genera.</title>
        <authorList>
            <person name="Goeker M."/>
        </authorList>
    </citation>
    <scope>NUCLEOTIDE SEQUENCE [LARGE SCALE GENOMIC DNA]</scope>
    <source>
        <strain evidence="5 6">DSM 22214</strain>
    </source>
</reference>
<dbReference type="PROSITE" id="PS51682">
    <property type="entry name" value="SAM_OMT_I"/>
    <property type="match status" value="1"/>
</dbReference>
<keyword evidence="1 5" id="KW-0489">Methyltransferase</keyword>
<name>A0A316DGN7_9BACT</name>
<feature type="coiled-coil region" evidence="4">
    <location>
        <begin position="2"/>
        <end position="33"/>
    </location>
</feature>
<keyword evidence="4" id="KW-0175">Coiled coil</keyword>
<comment type="caution">
    <text evidence="5">The sequence shown here is derived from an EMBL/GenBank/DDBJ whole genome shotgun (WGS) entry which is preliminary data.</text>
</comment>
<proteinExistence type="predicted"/>
<dbReference type="RefSeq" id="WP_109745389.1">
    <property type="nucleotide sequence ID" value="NZ_QGGO01000044.1"/>
</dbReference>
<dbReference type="GO" id="GO:0008171">
    <property type="term" value="F:O-methyltransferase activity"/>
    <property type="evidence" value="ECO:0007669"/>
    <property type="project" value="InterPro"/>
</dbReference>
<evidence type="ECO:0000313" key="5">
    <source>
        <dbReference type="EMBL" id="PWK16778.1"/>
    </source>
</evidence>
<dbReference type="OrthoDB" id="9799672at2"/>
<dbReference type="GO" id="GO:0032259">
    <property type="term" value="P:methylation"/>
    <property type="evidence" value="ECO:0007669"/>
    <property type="project" value="UniProtKB-KW"/>
</dbReference>
<keyword evidence="3" id="KW-0949">S-adenosyl-L-methionine</keyword>
<evidence type="ECO:0000256" key="1">
    <source>
        <dbReference type="ARBA" id="ARBA00022603"/>
    </source>
</evidence>
<evidence type="ECO:0000256" key="2">
    <source>
        <dbReference type="ARBA" id="ARBA00022679"/>
    </source>
</evidence>